<evidence type="ECO:0000256" key="1">
    <source>
        <dbReference type="SAM" id="Coils"/>
    </source>
</evidence>
<dbReference type="Proteomes" id="UP000503018">
    <property type="component" value="Chromosome"/>
</dbReference>
<dbReference type="InterPro" id="IPR009579">
    <property type="entry name" value="DUF1192"/>
</dbReference>
<name>A0A6M4ARI9_9SPHN</name>
<evidence type="ECO:0000313" key="3">
    <source>
        <dbReference type="Proteomes" id="UP000503018"/>
    </source>
</evidence>
<accession>A0A6M4ARI9</accession>
<organism evidence="2 3">
    <name type="scientific">Sphingomonas lacunae</name>
    <dbReference type="NCBI Taxonomy" id="2698828"/>
    <lineage>
        <taxon>Bacteria</taxon>
        <taxon>Pseudomonadati</taxon>
        <taxon>Pseudomonadota</taxon>
        <taxon>Alphaproteobacteria</taxon>
        <taxon>Sphingomonadales</taxon>
        <taxon>Sphingomonadaceae</taxon>
        <taxon>Sphingomonas</taxon>
    </lineage>
</organism>
<sequence>MDDDLSAFRPDAPLTLVAREDIDRLSVDELDARVAALEAEIARTKARREFAVNHKSSAEALFKR</sequence>
<keyword evidence="3" id="KW-1185">Reference proteome</keyword>
<keyword evidence="1" id="KW-0175">Coiled coil</keyword>
<evidence type="ECO:0000313" key="2">
    <source>
        <dbReference type="EMBL" id="QJQ31633.1"/>
    </source>
</evidence>
<gene>
    <name evidence="2" type="ORF">GV829_03560</name>
</gene>
<proteinExistence type="predicted"/>
<dbReference type="KEGG" id="slan:GV829_03560"/>
<reference evidence="2 3" key="1">
    <citation type="submission" date="2020-01" db="EMBL/GenBank/DDBJ databases">
        <title>Sphingomonas sp. strain CSW-10.</title>
        <authorList>
            <person name="Chen W.-M."/>
        </authorList>
    </citation>
    <scope>NUCLEOTIDE SEQUENCE [LARGE SCALE GENOMIC DNA]</scope>
    <source>
        <strain evidence="2 3">CSW-10</strain>
    </source>
</reference>
<dbReference type="RefSeq" id="WP_169943862.1">
    <property type="nucleotide sequence ID" value="NZ_CP053015.1"/>
</dbReference>
<dbReference type="EMBL" id="CP053015">
    <property type="protein sequence ID" value="QJQ31633.1"/>
    <property type="molecule type" value="Genomic_DNA"/>
</dbReference>
<dbReference type="Pfam" id="PF06698">
    <property type="entry name" value="DUF1192"/>
    <property type="match status" value="1"/>
</dbReference>
<feature type="coiled-coil region" evidence="1">
    <location>
        <begin position="27"/>
        <end position="54"/>
    </location>
</feature>
<protein>
    <submittedName>
        <fullName evidence="2">DUF1192 domain-containing protein</fullName>
    </submittedName>
</protein>
<dbReference type="AlphaFoldDB" id="A0A6M4ARI9"/>